<dbReference type="EMBL" id="LN853159">
    <property type="protein sequence ID" value="CRY95173.1"/>
    <property type="molecule type" value="Genomic_DNA"/>
</dbReference>
<proteinExistence type="predicted"/>
<organism evidence="1">
    <name type="scientific">uncultured prokaryote</name>
    <dbReference type="NCBI Taxonomy" id="198431"/>
    <lineage>
        <taxon>unclassified sequences</taxon>
        <taxon>environmental samples</taxon>
    </lineage>
</organism>
<reference evidence="1" key="2">
    <citation type="submission" date="2015-07" db="EMBL/GenBank/DDBJ databases">
        <title>Plasmids, circular viruses and viroids from rat gut.</title>
        <authorList>
            <person name="Jorgensen T.J."/>
            <person name="Hansen M.A."/>
            <person name="Xu Z."/>
            <person name="Tabak M.A."/>
            <person name="Sorensen S.J."/>
            <person name="Hansen L.H."/>
        </authorList>
    </citation>
    <scope>NUCLEOTIDE SEQUENCE</scope>
    <source>
        <strain evidence="1">RGRH0523</strain>
    </source>
</reference>
<dbReference type="AlphaFoldDB" id="A0A0H5PZZ8"/>
<accession>A0A0H5PZZ8</accession>
<sequence length="217" mass="23409">MYLRIRPLGGQTTGPEVWTVAPSYRWVPFTATFTQAALQSLANRLIANIGTATFGSLRALMSSTGTITGWRVEQWDEQDNLQAAAEASYGTAMAGTGGATKTLQDSVVLSLRTNTPGPRGRGRLYWPAWGAATSNWRLSTPSAATVATDARTLLLAIQTEITNEAVANLISDVPQLAVRSRTTHSSLQVVSIVVGDVLDTQRRRRESLAENRSAVTY</sequence>
<name>A0A0H5PZZ8_9ZZZZ</name>
<protein>
    <submittedName>
        <fullName evidence="1">Uncharacterized protein</fullName>
    </submittedName>
</protein>
<evidence type="ECO:0000313" key="1">
    <source>
        <dbReference type="EMBL" id="CRY95173.1"/>
    </source>
</evidence>
<reference evidence="1" key="1">
    <citation type="submission" date="2015-06" db="EMBL/GenBank/DDBJ databases">
        <authorList>
            <person name="Joergensen T."/>
        </authorList>
    </citation>
    <scope>NUCLEOTIDE SEQUENCE</scope>
    <source>
        <strain evidence="1">RGRH0523</strain>
    </source>
</reference>